<keyword evidence="2" id="KW-1185">Reference proteome</keyword>
<comment type="caution">
    <text evidence="1">The sequence shown here is derived from an EMBL/GenBank/DDBJ whole genome shotgun (WGS) entry which is preliminary data.</text>
</comment>
<dbReference type="Proteomes" id="UP000652755">
    <property type="component" value="Unassembled WGS sequence"/>
</dbReference>
<gene>
    <name evidence="1" type="ORF">H7U22_20695</name>
</gene>
<reference evidence="1 2" key="1">
    <citation type="submission" date="2020-08" db="EMBL/GenBank/DDBJ databases">
        <authorList>
            <person name="Sun Q."/>
            <person name="Inoue M."/>
        </authorList>
    </citation>
    <scope>NUCLEOTIDE SEQUENCE [LARGE SCALE GENOMIC DNA]</scope>
    <source>
        <strain evidence="1 2">CCM 8938</strain>
    </source>
</reference>
<sequence length="337" mass="37449">MKKLKFTPKHGFITLLASGMLIANSCKKEVIPPPVAKNAELVLKDKLMGTAPLSSSFTSNDMQIIRELEYLNQKADADHSYSLCHGTARLGNIRFQGTMEHWMIQFDYIMRNVANHRREYYIPESSSNIWNPRGPGYADLVDIATKEIFEIKSEKIFNSTGIGMYNGPQQQAMAEIDKYVASAKKFCGGGWGHGKNFRRMSFHVLFPTPHPVEAYLSEMPGIVLYGPGKYTPPVNAPVVDREFSRKIANFFRQLAGSVSSTYEGAIAMDIQIKQFIIDNPRVKDYLKAAGIALIIATIAEDFATSGAGIADDWACYVIARNMWILSNATTVGAIANM</sequence>
<organism evidence="1 2">
    <name type="scientific">Pedobacter fastidiosus</name>
    <dbReference type="NCBI Taxonomy" id="2765361"/>
    <lineage>
        <taxon>Bacteria</taxon>
        <taxon>Pseudomonadati</taxon>
        <taxon>Bacteroidota</taxon>
        <taxon>Sphingobacteriia</taxon>
        <taxon>Sphingobacteriales</taxon>
        <taxon>Sphingobacteriaceae</taxon>
        <taxon>Pedobacter</taxon>
    </lineage>
</organism>
<proteinExistence type="predicted"/>
<dbReference type="EMBL" id="JACRYL010000028">
    <property type="protein sequence ID" value="MBC6112850.1"/>
    <property type="molecule type" value="Genomic_DNA"/>
</dbReference>
<accession>A0ABR7KYF6</accession>
<dbReference type="RefSeq" id="WP_187073268.1">
    <property type="nucleotide sequence ID" value="NZ_JACRYL010000028.1"/>
</dbReference>
<evidence type="ECO:0000313" key="1">
    <source>
        <dbReference type="EMBL" id="MBC6112850.1"/>
    </source>
</evidence>
<protein>
    <submittedName>
        <fullName evidence="1">Uncharacterized protein</fullName>
    </submittedName>
</protein>
<name>A0ABR7KYF6_9SPHI</name>
<evidence type="ECO:0000313" key="2">
    <source>
        <dbReference type="Proteomes" id="UP000652755"/>
    </source>
</evidence>